<dbReference type="AlphaFoldDB" id="A0A6B0QY31"/>
<evidence type="ECO:0000313" key="2">
    <source>
        <dbReference type="Proteomes" id="UP000322234"/>
    </source>
</evidence>
<keyword evidence="2" id="KW-1185">Reference proteome</keyword>
<dbReference type="Proteomes" id="UP000322234">
    <property type="component" value="Unassembled WGS sequence"/>
</dbReference>
<gene>
    <name evidence="1" type="ORF">E5288_WYG011038</name>
</gene>
<name>A0A6B0QY31_9CETA</name>
<proteinExistence type="predicted"/>
<protein>
    <submittedName>
        <fullName evidence="1">Uncharacterized protein</fullName>
    </submittedName>
</protein>
<sequence length="74" mass="8517">MQQDLQIGADDVEAFVTDVVRTKMVFYKSDQTQRKVVVSIAHIGHLENNNANNSMTQCLETRLEQNEKQPFESF</sequence>
<evidence type="ECO:0000313" key="1">
    <source>
        <dbReference type="EMBL" id="MXQ82435.1"/>
    </source>
</evidence>
<organism evidence="1 2">
    <name type="scientific">Bos mutus</name>
    <name type="common">wild yak</name>
    <dbReference type="NCBI Taxonomy" id="72004"/>
    <lineage>
        <taxon>Eukaryota</taxon>
        <taxon>Metazoa</taxon>
        <taxon>Chordata</taxon>
        <taxon>Craniata</taxon>
        <taxon>Vertebrata</taxon>
        <taxon>Euteleostomi</taxon>
        <taxon>Mammalia</taxon>
        <taxon>Eutheria</taxon>
        <taxon>Laurasiatheria</taxon>
        <taxon>Artiodactyla</taxon>
        <taxon>Ruminantia</taxon>
        <taxon>Pecora</taxon>
        <taxon>Bovidae</taxon>
        <taxon>Bovinae</taxon>
        <taxon>Bos</taxon>
    </lineage>
</organism>
<accession>A0A6B0QY31</accession>
<dbReference type="EMBL" id="VBQZ03000012">
    <property type="protein sequence ID" value="MXQ82435.1"/>
    <property type="molecule type" value="Genomic_DNA"/>
</dbReference>
<reference evidence="1" key="1">
    <citation type="submission" date="2019-10" db="EMBL/GenBank/DDBJ databases">
        <title>The sequence and de novo assembly of the wild yak genome.</title>
        <authorList>
            <person name="Liu Y."/>
        </authorList>
    </citation>
    <scope>NUCLEOTIDE SEQUENCE [LARGE SCALE GENOMIC DNA]</scope>
    <source>
        <strain evidence="1">WY2019</strain>
    </source>
</reference>
<comment type="caution">
    <text evidence="1">The sequence shown here is derived from an EMBL/GenBank/DDBJ whole genome shotgun (WGS) entry which is preliminary data.</text>
</comment>